<feature type="region of interest" description="Disordered" evidence="2">
    <location>
        <begin position="197"/>
        <end position="218"/>
    </location>
</feature>
<dbReference type="SUPFAM" id="SSF103647">
    <property type="entry name" value="TSP type-3 repeat"/>
    <property type="match status" value="1"/>
</dbReference>
<dbReference type="GO" id="GO:0005509">
    <property type="term" value="F:calcium ion binding"/>
    <property type="evidence" value="ECO:0007669"/>
    <property type="project" value="InterPro"/>
</dbReference>
<dbReference type="EMBL" id="QOVK01000019">
    <property type="protein sequence ID" value="RXG16374.1"/>
    <property type="molecule type" value="Genomic_DNA"/>
</dbReference>
<reference evidence="3 4" key="1">
    <citation type="submission" date="2018-07" db="EMBL/GenBank/DDBJ databases">
        <title>Leeuwenhoekiella genomics.</title>
        <authorList>
            <person name="Tahon G."/>
            <person name="Willems A."/>
        </authorList>
    </citation>
    <scope>NUCLEOTIDE SEQUENCE [LARGE SCALE GENOMIC DNA]</scope>
    <source>
        <strain evidence="3 4">LMG 29608</strain>
    </source>
</reference>
<gene>
    <name evidence="3" type="ORF">DSM02_3237</name>
</gene>
<comment type="caution">
    <text evidence="3">The sequence shown here is derived from an EMBL/GenBank/DDBJ whole genome shotgun (WGS) entry which is preliminary data.</text>
</comment>
<dbReference type="GO" id="GO:0007155">
    <property type="term" value="P:cell adhesion"/>
    <property type="evidence" value="ECO:0007669"/>
    <property type="project" value="InterPro"/>
</dbReference>
<protein>
    <submittedName>
        <fullName evidence="3">Thrombospondin type 3 repeat-containing protein</fullName>
    </submittedName>
</protein>
<dbReference type="InterPro" id="IPR003367">
    <property type="entry name" value="Thrombospondin_3-like_rpt"/>
</dbReference>
<evidence type="ECO:0000256" key="2">
    <source>
        <dbReference type="SAM" id="MobiDB-lite"/>
    </source>
</evidence>
<evidence type="ECO:0000256" key="1">
    <source>
        <dbReference type="ARBA" id="ARBA00022729"/>
    </source>
</evidence>
<dbReference type="Pfam" id="PF02412">
    <property type="entry name" value="TSP_3"/>
    <property type="match status" value="1"/>
</dbReference>
<proteinExistence type="predicted"/>
<dbReference type="RefSeq" id="WP_128766536.1">
    <property type="nucleotide sequence ID" value="NZ_JBHUOO010000020.1"/>
</dbReference>
<feature type="compositionally biased region" description="Polar residues" evidence="2">
    <location>
        <begin position="205"/>
        <end position="218"/>
    </location>
</feature>
<accession>A0A4Q0NWR2</accession>
<dbReference type="Proteomes" id="UP000289859">
    <property type="component" value="Unassembled WGS sequence"/>
</dbReference>
<dbReference type="OrthoDB" id="1163931at2"/>
<keyword evidence="4" id="KW-1185">Reference proteome</keyword>
<keyword evidence="1" id="KW-0732">Signal</keyword>
<dbReference type="InterPro" id="IPR028974">
    <property type="entry name" value="TSP_type-3_rpt"/>
</dbReference>
<evidence type="ECO:0000313" key="3">
    <source>
        <dbReference type="EMBL" id="RXG16374.1"/>
    </source>
</evidence>
<dbReference type="AlphaFoldDB" id="A0A4Q0NWR2"/>
<evidence type="ECO:0000313" key="4">
    <source>
        <dbReference type="Proteomes" id="UP000289859"/>
    </source>
</evidence>
<name>A0A4Q0NWR2_9FLAO</name>
<sequence>MRIFTLFFIMFFSIYTYSQDLKYHKLLDLGSDLENATHYYCTGSDLGTLRTNLNGVKLEVGKVYLADLGYGLTYYKVILAWDDNNDSGDEVFSPGTITQVNLSCSSLSWKYHKLIRLGSITSAKSKICSGNITGLQFKVNIYIEEPLIKNKVYRLDIGDGVVQYYYVDLRSYTKGDPDYEVFSSSFNNSPISISCDTDGDGVPDSQDNCPNQAGPSSNNGCPLPSTYDLKFDTNKTEVYVPNKGYIKLDNLTSNDYFEIGNSSGIYLRNITVKNVGGQISPNTSINLYLSTDDELNRELDPRLPENAITLYNIQPGASRTVSNIQDIQAVDIPSNVPLNNYYLFLSIDLVYNDENFSDNTISINNVQFTSYRSPRLEKSLVQGEGFADTVEFKVETIHIFDFSGNLIEEKKLYSESDRKSLIENLPSGMYIFKHEDGSSEKIAK</sequence>
<organism evidence="3 4">
    <name type="scientific">Leeuwenhoekiella polynyae</name>
    <dbReference type="NCBI Taxonomy" id="1550906"/>
    <lineage>
        <taxon>Bacteria</taxon>
        <taxon>Pseudomonadati</taxon>
        <taxon>Bacteroidota</taxon>
        <taxon>Flavobacteriia</taxon>
        <taxon>Flavobacteriales</taxon>
        <taxon>Flavobacteriaceae</taxon>
        <taxon>Leeuwenhoekiella</taxon>
    </lineage>
</organism>